<dbReference type="GO" id="GO:0004497">
    <property type="term" value="F:monooxygenase activity"/>
    <property type="evidence" value="ECO:0007669"/>
    <property type="project" value="UniProtKB-KW"/>
</dbReference>
<dbReference type="PANTHER" id="PTHR33336">
    <property type="entry name" value="QUINOL MONOOXYGENASE YGIN-RELATED"/>
    <property type="match status" value="1"/>
</dbReference>
<accession>A0ABU1RYC5</accession>
<proteinExistence type="predicted"/>
<dbReference type="Pfam" id="PF03992">
    <property type="entry name" value="ABM"/>
    <property type="match status" value="1"/>
</dbReference>
<evidence type="ECO:0000259" key="1">
    <source>
        <dbReference type="PROSITE" id="PS51725"/>
    </source>
</evidence>
<dbReference type="SUPFAM" id="SSF54909">
    <property type="entry name" value="Dimeric alpha+beta barrel"/>
    <property type="match status" value="1"/>
</dbReference>
<keyword evidence="3" id="KW-1185">Reference proteome</keyword>
<dbReference type="RefSeq" id="WP_310003466.1">
    <property type="nucleotide sequence ID" value="NZ_JAVDTX010000001.1"/>
</dbReference>
<gene>
    <name evidence="2" type="ORF">J2W95_000436</name>
</gene>
<sequence>MEINLTVIIKSKPEYREELKAILIDLSKNSNEEAACLQYDLHQNLEDPNLFILHEVWKNHEGLDLHKEQSHFLKFNEVSELFLEEKITVFKTSRIG</sequence>
<evidence type="ECO:0000313" key="3">
    <source>
        <dbReference type="Proteomes" id="UP001261871"/>
    </source>
</evidence>
<keyword evidence="2" id="KW-0503">Monooxygenase</keyword>
<dbReference type="InterPro" id="IPR050744">
    <property type="entry name" value="AI-2_Isomerase_LsrG"/>
</dbReference>
<name>A0ABU1RYC5_9FLAO</name>
<keyword evidence="2" id="KW-0560">Oxidoreductase</keyword>
<protein>
    <submittedName>
        <fullName evidence="2">Quinol monooxygenase YgiN</fullName>
    </submittedName>
</protein>
<reference evidence="2 3" key="1">
    <citation type="submission" date="2023-07" db="EMBL/GenBank/DDBJ databases">
        <title>Sorghum-associated microbial communities from plants grown in Nebraska, USA.</title>
        <authorList>
            <person name="Schachtman D."/>
        </authorList>
    </citation>
    <scope>NUCLEOTIDE SEQUENCE [LARGE SCALE GENOMIC DNA]</scope>
    <source>
        <strain evidence="2 3">BE124</strain>
    </source>
</reference>
<comment type="caution">
    <text evidence="2">The sequence shown here is derived from an EMBL/GenBank/DDBJ whole genome shotgun (WGS) entry which is preliminary data.</text>
</comment>
<dbReference type="EMBL" id="JAVDTX010000001">
    <property type="protein sequence ID" value="MDR6843756.1"/>
    <property type="molecule type" value="Genomic_DNA"/>
</dbReference>
<dbReference type="Gene3D" id="3.30.70.100">
    <property type="match status" value="1"/>
</dbReference>
<dbReference type="InterPro" id="IPR007138">
    <property type="entry name" value="ABM_dom"/>
</dbReference>
<organism evidence="2 3">
    <name type="scientific">Flavobacterium granuli</name>
    <dbReference type="NCBI Taxonomy" id="280093"/>
    <lineage>
        <taxon>Bacteria</taxon>
        <taxon>Pseudomonadati</taxon>
        <taxon>Bacteroidota</taxon>
        <taxon>Flavobacteriia</taxon>
        <taxon>Flavobacteriales</taxon>
        <taxon>Flavobacteriaceae</taxon>
        <taxon>Flavobacterium</taxon>
    </lineage>
</organism>
<evidence type="ECO:0000313" key="2">
    <source>
        <dbReference type="EMBL" id="MDR6843756.1"/>
    </source>
</evidence>
<dbReference type="PANTHER" id="PTHR33336:SF3">
    <property type="entry name" value="ABM DOMAIN-CONTAINING PROTEIN"/>
    <property type="match status" value="1"/>
</dbReference>
<dbReference type="InterPro" id="IPR011008">
    <property type="entry name" value="Dimeric_a/b-barrel"/>
</dbReference>
<dbReference type="Proteomes" id="UP001261871">
    <property type="component" value="Unassembled WGS sequence"/>
</dbReference>
<feature type="domain" description="ABM" evidence="1">
    <location>
        <begin position="3"/>
        <end position="90"/>
    </location>
</feature>
<dbReference type="PROSITE" id="PS51725">
    <property type="entry name" value="ABM"/>
    <property type="match status" value="1"/>
</dbReference>